<dbReference type="InterPro" id="IPR029058">
    <property type="entry name" value="AB_hydrolase_fold"/>
</dbReference>
<evidence type="ECO:0000259" key="2">
    <source>
        <dbReference type="Pfam" id="PF00561"/>
    </source>
</evidence>
<sequence length="259" mass="29439">MSEFKSMDGTMINYESTGSGEPLIMIHGINGNLKMFEGIKEILAENYRVITYDVRGHGRSDRPVNYTLDDHIDDCLELFTHLDIKKAHILGYSMGSYIALGLVTRYSRKVDKLILVGAKSNAAVSSFARIMMEHRSEIKNKSKKEVLEVLDNYIFYNKDKVKAWQSDMNHYSSTLDANEEAVASRSISGFDYRNDLSKVPNPTLLITGEHDQLNPPEESELIARKIPNSQLVRFKYSGHAPLAEEPERFVAEVQSFLRQ</sequence>
<dbReference type="EMBL" id="SCWA01000008">
    <property type="protein sequence ID" value="TDL97981.1"/>
    <property type="molecule type" value="Genomic_DNA"/>
</dbReference>
<dbReference type="InterPro" id="IPR000073">
    <property type="entry name" value="AB_hydrolase_1"/>
</dbReference>
<dbReference type="AlphaFoldDB" id="A0A4R6BDV4"/>
<dbReference type="GO" id="GO:0016020">
    <property type="term" value="C:membrane"/>
    <property type="evidence" value="ECO:0007669"/>
    <property type="project" value="TreeGrafter"/>
</dbReference>
<dbReference type="SUPFAM" id="SSF53474">
    <property type="entry name" value="alpha/beta-Hydrolases"/>
    <property type="match status" value="1"/>
</dbReference>
<evidence type="ECO:0000256" key="1">
    <source>
        <dbReference type="ARBA" id="ARBA00022801"/>
    </source>
</evidence>
<proteinExistence type="predicted"/>
<gene>
    <name evidence="3" type="ORF">ERX27_05840</name>
</gene>
<name>A0A4R6BDV4_9STAP</name>
<organism evidence="3 4">
    <name type="scientific">Macrococcus brunensis</name>
    <dbReference type="NCBI Taxonomy" id="198483"/>
    <lineage>
        <taxon>Bacteria</taxon>
        <taxon>Bacillati</taxon>
        <taxon>Bacillota</taxon>
        <taxon>Bacilli</taxon>
        <taxon>Bacillales</taxon>
        <taxon>Staphylococcaceae</taxon>
        <taxon>Macrococcus</taxon>
    </lineage>
</organism>
<dbReference type="Pfam" id="PF00561">
    <property type="entry name" value="Abhydrolase_1"/>
    <property type="match status" value="1"/>
</dbReference>
<dbReference type="PRINTS" id="PR00111">
    <property type="entry name" value="ABHYDROLASE"/>
</dbReference>
<dbReference type="Proteomes" id="UP000295310">
    <property type="component" value="Unassembled WGS sequence"/>
</dbReference>
<keyword evidence="4" id="KW-1185">Reference proteome</keyword>
<dbReference type="OrthoDB" id="9805423at2"/>
<dbReference type="PANTHER" id="PTHR43798:SF31">
    <property type="entry name" value="AB HYDROLASE SUPERFAMILY PROTEIN YCLE"/>
    <property type="match status" value="1"/>
</dbReference>
<evidence type="ECO:0000313" key="4">
    <source>
        <dbReference type="Proteomes" id="UP000295310"/>
    </source>
</evidence>
<dbReference type="InterPro" id="IPR050266">
    <property type="entry name" value="AB_hydrolase_sf"/>
</dbReference>
<feature type="domain" description="AB hydrolase-1" evidence="2">
    <location>
        <begin position="22"/>
        <end position="246"/>
    </location>
</feature>
<keyword evidence="1 3" id="KW-0378">Hydrolase</keyword>
<evidence type="ECO:0000313" key="3">
    <source>
        <dbReference type="EMBL" id="TDL97981.1"/>
    </source>
</evidence>
<reference evidence="3 4" key="1">
    <citation type="submission" date="2019-01" db="EMBL/GenBank/DDBJ databases">
        <title>Draft genome sequences of the type strains of six Macrococcus species.</title>
        <authorList>
            <person name="Mazhar S."/>
            <person name="Altermann E."/>
            <person name="Hill C."/>
            <person name="Mcauliffe O."/>
        </authorList>
    </citation>
    <scope>NUCLEOTIDE SEQUENCE [LARGE SCALE GENOMIC DNA]</scope>
    <source>
        <strain evidence="3 4">CCM4811</strain>
    </source>
</reference>
<dbReference type="PANTHER" id="PTHR43798">
    <property type="entry name" value="MONOACYLGLYCEROL LIPASE"/>
    <property type="match status" value="1"/>
</dbReference>
<comment type="caution">
    <text evidence="3">The sequence shown here is derived from an EMBL/GenBank/DDBJ whole genome shotgun (WGS) entry which is preliminary data.</text>
</comment>
<dbReference type="Gene3D" id="3.40.50.1820">
    <property type="entry name" value="alpha/beta hydrolase"/>
    <property type="match status" value="1"/>
</dbReference>
<dbReference type="GO" id="GO:0016787">
    <property type="term" value="F:hydrolase activity"/>
    <property type="evidence" value="ECO:0007669"/>
    <property type="project" value="UniProtKB-KW"/>
</dbReference>
<accession>A0A4R6BDV4</accession>
<dbReference type="RefSeq" id="WP_133431896.1">
    <property type="nucleotide sequence ID" value="NZ_SCWA01000008.1"/>
</dbReference>
<protein>
    <submittedName>
        <fullName evidence="3">Alpha/beta hydrolase</fullName>
    </submittedName>
</protein>